<dbReference type="SUPFAM" id="SSF55073">
    <property type="entry name" value="Nucleotide cyclase"/>
    <property type="match status" value="1"/>
</dbReference>
<feature type="region of interest" description="Disordered" evidence="8">
    <location>
        <begin position="2158"/>
        <end position="2311"/>
    </location>
</feature>
<feature type="compositionally biased region" description="Low complexity" evidence="8">
    <location>
        <begin position="438"/>
        <end position="449"/>
    </location>
</feature>
<keyword evidence="3" id="KW-0547">Nucleotide-binding</keyword>
<dbReference type="CDD" id="cd07302">
    <property type="entry name" value="CHD"/>
    <property type="match status" value="1"/>
</dbReference>
<evidence type="ECO:0000313" key="10">
    <source>
        <dbReference type="EMBL" id="KAG2437664.1"/>
    </source>
</evidence>
<dbReference type="PANTHER" id="PTHR11920:SF335">
    <property type="entry name" value="GUANYLATE CYCLASE"/>
    <property type="match status" value="1"/>
</dbReference>
<dbReference type="EMBL" id="JAEHOD010000045">
    <property type="protein sequence ID" value="KAG2437664.1"/>
    <property type="molecule type" value="Genomic_DNA"/>
</dbReference>
<evidence type="ECO:0000313" key="11">
    <source>
        <dbReference type="Proteomes" id="UP000613740"/>
    </source>
</evidence>
<dbReference type="GO" id="GO:0007168">
    <property type="term" value="P:receptor guanylyl cyclase signaling pathway"/>
    <property type="evidence" value="ECO:0007669"/>
    <property type="project" value="TreeGrafter"/>
</dbReference>
<evidence type="ECO:0000256" key="4">
    <source>
        <dbReference type="ARBA" id="ARBA00022989"/>
    </source>
</evidence>
<protein>
    <recommendedName>
        <fullName evidence="9">Guanylate cyclase domain-containing protein</fullName>
    </recommendedName>
</protein>
<feature type="region of interest" description="Disordered" evidence="8">
    <location>
        <begin position="1979"/>
        <end position="2004"/>
    </location>
</feature>
<dbReference type="PANTHER" id="PTHR11920">
    <property type="entry name" value="GUANYLYL CYCLASE"/>
    <property type="match status" value="1"/>
</dbReference>
<feature type="region of interest" description="Disordered" evidence="8">
    <location>
        <begin position="821"/>
        <end position="846"/>
    </location>
</feature>
<feature type="compositionally biased region" description="Low complexity" evidence="8">
    <location>
        <begin position="1291"/>
        <end position="1311"/>
    </location>
</feature>
<feature type="compositionally biased region" description="Gly residues" evidence="8">
    <location>
        <begin position="752"/>
        <end position="761"/>
    </location>
</feature>
<dbReference type="InterPro" id="IPR001054">
    <property type="entry name" value="A/G_cyclase"/>
</dbReference>
<keyword evidence="5" id="KW-0472">Membrane</keyword>
<feature type="compositionally biased region" description="Basic residues" evidence="8">
    <location>
        <begin position="2276"/>
        <end position="2292"/>
    </location>
</feature>
<dbReference type="InterPro" id="IPR018297">
    <property type="entry name" value="A/G_cyclase_CS"/>
</dbReference>
<feature type="compositionally biased region" description="Basic and acidic residues" evidence="8">
    <location>
        <begin position="559"/>
        <end position="574"/>
    </location>
</feature>
<feature type="compositionally biased region" description="Low complexity" evidence="8">
    <location>
        <begin position="385"/>
        <end position="415"/>
    </location>
</feature>
<dbReference type="InterPro" id="IPR029787">
    <property type="entry name" value="Nucleotide_cyclase"/>
</dbReference>
<feature type="region of interest" description="Disordered" evidence="8">
    <location>
        <begin position="376"/>
        <end position="449"/>
    </location>
</feature>
<dbReference type="Gene3D" id="3.30.70.1230">
    <property type="entry name" value="Nucleotide cyclase"/>
    <property type="match status" value="1"/>
</dbReference>
<dbReference type="InterPro" id="IPR050401">
    <property type="entry name" value="Cyclic_nucleotide_synthase"/>
</dbReference>
<evidence type="ECO:0000256" key="5">
    <source>
        <dbReference type="ARBA" id="ARBA00023136"/>
    </source>
</evidence>
<evidence type="ECO:0000256" key="1">
    <source>
        <dbReference type="ARBA" id="ARBA00004370"/>
    </source>
</evidence>
<evidence type="ECO:0000256" key="3">
    <source>
        <dbReference type="ARBA" id="ARBA00022741"/>
    </source>
</evidence>
<feature type="compositionally biased region" description="Basic residues" evidence="8">
    <location>
        <begin position="2177"/>
        <end position="2186"/>
    </location>
</feature>
<dbReference type="Proteomes" id="UP000613740">
    <property type="component" value="Unassembled WGS sequence"/>
</dbReference>
<feature type="compositionally biased region" description="Low complexity" evidence="8">
    <location>
        <begin position="1627"/>
        <end position="1642"/>
    </location>
</feature>
<keyword evidence="6 7" id="KW-0456">Lyase</keyword>
<proteinExistence type="inferred from homology"/>
<feature type="compositionally biased region" description="Low complexity" evidence="8">
    <location>
        <begin position="1500"/>
        <end position="1511"/>
    </location>
</feature>
<feature type="region of interest" description="Disordered" evidence="8">
    <location>
        <begin position="1627"/>
        <end position="1688"/>
    </location>
</feature>
<feature type="compositionally biased region" description="Low complexity" evidence="8">
    <location>
        <begin position="575"/>
        <end position="588"/>
    </location>
</feature>
<comment type="caution">
    <text evidence="10">The sequence shown here is derived from an EMBL/GenBank/DDBJ whole genome shotgun (WGS) entry which is preliminary data.</text>
</comment>
<feature type="region of interest" description="Disordered" evidence="8">
    <location>
        <begin position="1389"/>
        <end position="1511"/>
    </location>
</feature>
<feature type="domain" description="Guanylate cyclase" evidence="9">
    <location>
        <begin position="1813"/>
        <end position="1956"/>
    </location>
</feature>
<feature type="compositionally biased region" description="Gly residues" evidence="8">
    <location>
        <begin position="1599"/>
        <end position="1609"/>
    </location>
</feature>
<reference evidence="10" key="1">
    <citation type="journal article" date="2020" name="bioRxiv">
        <title>Comparative genomics of Chlamydomonas.</title>
        <authorList>
            <person name="Craig R.J."/>
            <person name="Hasan A.R."/>
            <person name="Ness R.W."/>
            <person name="Keightley P.D."/>
        </authorList>
    </citation>
    <scope>NUCLEOTIDE SEQUENCE</scope>
    <source>
        <strain evidence="10">CCAP 11/173</strain>
    </source>
</reference>
<dbReference type="PROSITE" id="PS50125">
    <property type="entry name" value="GUANYLATE_CYCLASE_2"/>
    <property type="match status" value="1"/>
</dbReference>
<keyword evidence="4" id="KW-1133">Transmembrane helix</keyword>
<keyword evidence="11" id="KW-1185">Reference proteome</keyword>
<feature type="compositionally biased region" description="Gly residues" evidence="8">
    <location>
        <begin position="2163"/>
        <end position="2174"/>
    </location>
</feature>
<feature type="region of interest" description="Disordered" evidence="8">
    <location>
        <begin position="553"/>
        <end position="588"/>
    </location>
</feature>
<evidence type="ECO:0000256" key="6">
    <source>
        <dbReference type="ARBA" id="ARBA00023239"/>
    </source>
</evidence>
<feature type="compositionally biased region" description="Low complexity" evidence="8">
    <location>
        <begin position="1345"/>
        <end position="1355"/>
    </location>
</feature>
<evidence type="ECO:0000256" key="7">
    <source>
        <dbReference type="RuleBase" id="RU000405"/>
    </source>
</evidence>
<feature type="compositionally biased region" description="Low complexity" evidence="8">
    <location>
        <begin position="1540"/>
        <end position="1551"/>
    </location>
</feature>
<dbReference type="SMART" id="SM00044">
    <property type="entry name" value="CYCc"/>
    <property type="match status" value="1"/>
</dbReference>
<gene>
    <name evidence="10" type="ORF">HYH02_011045</name>
</gene>
<evidence type="ECO:0000259" key="9">
    <source>
        <dbReference type="PROSITE" id="PS50125"/>
    </source>
</evidence>
<dbReference type="GO" id="GO:0000166">
    <property type="term" value="F:nucleotide binding"/>
    <property type="evidence" value="ECO:0007669"/>
    <property type="project" value="UniProtKB-KW"/>
</dbReference>
<accession>A0A835T2J5</accession>
<dbReference type="Pfam" id="PF00211">
    <property type="entry name" value="Guanylate_cyc"/>
    <property type="match status" value="1"/>
</dbReference>
<feature type="compositionally biased region" description="Pro residues" evidence="8">
    <location>
        <begin position="2227"/>
        <end position="2244"/>
    </location>
</feature>
<feature type="region of interest" description="Disordered" evidence="8">
    <location>
        <begin position="1540"/>
        <end position="1609"/>
    </location>
</feature>
<organism evidence="10 11">
    <name type="scientific">Chlamydomonas schloesseri</name>
    <dbReference type="NCBI Taxonomy" id="2026947"/>
    <lineage>
        <taxon>Eukaryota</taxon>
        <taxon>Viridiplantae</taxon>
        <taxon>Chlorophyta</taxon>
        <taxon>core chlorophytes</taxon>
        <taxon>Chlorophyceae</taxon>
        <taxon>CS clade</taxon>
        <taxon>Chlamydomonadales</taxon>
        <taxon>Chlamydomonadaceae</taxon>
        <taxon>Chlamydomonas</taxon>
    </lineage>
</organism>
<evidence type="ECO:0000256" key="2">
    <source>
        <dbReference type="ARBA" id="ARBA00022692"/>
    </source>
</evidence>
<feature type="compositionally biased region" description="Low complexity" evidence="8">
    <location>
        <begin position="1480"/>
        <end position="1492"/>
    </location>
</feature>
<dbReference type="GO" id="GO:0035556">
    <property type="term" value="P:intracellular signal transduction"/>
    <property type="evidence" value="ECO:0007669"/>
    <property type="project" value="InterPro"/>
</dbReference>
<dbReference type="GO" id="GO:0004383">
    <property type="term" value="F:guanylate cyclase activity"/>
    <property type="evidence" value="ECO:0007669"/>
    <property type="project" value="TreeGrafter"/>
</dbReference>
<sequence>MGDTADGGTPGGRLHEKLLRRVQATYSGSDSVRLTARHLNRPATSLLGCGSAAAYQALLAALVRDDALLLAALRESCKAVLEGQPAATAATAATALAGGVISGGDGAPVMVVGHPPTGPERGQAVAELVGTVHKPARVPLPVSLLPLIVSKPPKPWGTGGQSAAAASLPAPPAVAVVVLYPLSRVGLGGLHQALQRGYAVLAQLPGLVTLLASAQAPPQLLSRASGSYLVSAGLAADPGAPAGLAGLAAGAEPAWDAAHGSGSVRHSAGRAGTLLGVGEVLFQNAASVNYFGLRRSAAAALPGAAGAGPRGAAGAGSGGGGGGSRLLAELFELAPEGQLEEMLKQVTGGRTWRGILPVRAQLSADVTSMLESFVPSQQQEHLYEQPPQQQGHSPQQLGQGRPAVAVETETAAVTERAGSAATGMDAPCVPPTPLPQEAGSAAAAGSAGSGDAASTAEVAAAGRSGNALAGFGLSAAGPSFGRSRREPLPPPSGAVMSAMAGPAAAEAEQLGSNRTAGCEAGAGVRLDVAHDSGDVPPLILLHTAHSGVRMSTEVAEVSDAEREAAGGAGRERGSRTSATASVAGSAAGVSGARARGFSGFSLPASRKVSLAGTSSDAAGVAGAGAPPPRRSYGGAAVAGLGGGWHARVWSRSRSSHSNRAKTDGPVALGTPSGGADSGGHAGPKRAPSGVGSEAHQVESTSASMAGSAPNAGSFLSRLFTSTGAGAWLSSNSPQRAGAGGGRPASATTAAPGGAGRGGGGADPQPKSQSYARLGAEHDRLASAELPGRAVYATGMAAVDISAASNTNTGGGSGSGNAPAAFAAASGSGQHHQHTGAAGGPAGPLLSCTRPVTRRRIQFASAAGPLASSLDAAEAPLSTSTWGLLGTVRKMDGVNVNTPNTTRSSVTAVTAAAAAAAVAAASAQQASGTGAGAAASGQLQLSGGVAAVNNGSSSRCAVARSRSDAATSGTAVAAAAAAVALPGLNISDHSDQLLPLPPSSSYMGAAGTTVGVVGFESATGTDTHGTDNSDVEHIMSAGVGVGLAHTGSGAVRSNARSFLPLSAAVAGAGAGGGGGGGVGGFTTTVSGRVRSSLASREPSARFLSIVAAAAAGSGAGAGVSMSSRGGRNGNSSNRRASLSLSPAAAAAAAAAAASALPSGSLALRARSCVGMTALMDTNTPGSLAAAGGTAAAAASTAAVATADVSGAAAQGYAAHTGTESDRASSVDLGGARRGGVMEAVCSSSDQRSGLLPPPPVAARSQRAASMPINVPGRAGALGILRLAAAAAAAVAGGVPPPHTRTSTTTSISTASSLPNPQPGQKQHRLRTSSQEWAQREGRGRGGPGAGAAMDAPGAEASAHEARAPAAGYPPDAMASLEAALARCRYVSDGGHEVEQAQPQRVEQEQPQQGRPRVLQPPPLRSGSSRRRISRNGGSLLPSGRNVAGTQADDEAEDTAALGQEQQQRGRQQPQQREVDGEEGVQTRQQQQQQQQVPRRPRSRTPRSSSTDTTTAAAAAAAAAAATATAADADADADADAAAAAGTSNSRANSNSSHHVLITSDRDTPGAGQQTSSDVPQAGTGWALPPRAGAGPMPPSPVDTRGGGGGVGVGGPAGALGLRPAFRAYAGPSLSPAHSHPASAVPGASGSGRGGARTRAAAEGGELGQLGIEEEGEGQEQVPSRRAGGAGGGGQAAAAAAAAASVGCSWQEVTASQMVDPTTGQPALLLVGVDVTARVRAERQIAEVLDAEHRLLESIFPRHVLEVAAARQQQQLQREAAAAAGMGGGRGGRMAGLGMAGLLLTADCASLATYHPLVTILFADIIGFTEMCHSVPATAVMTFLNQLYSRLDTLLDVYGVYKVETIGDCYMVAGGLMTRDEEGFTVVRGPDAPVDSLHAHKAMAFAKAMLREAAQVLLPTTGRPVQMRIGLHSGPVMSGIVGSKMPRFCLFGDTVNTASRMESTCKPGCIHVSAATRQCLHSANMAAEDEEDEDEEEDEDGEWRPTGGVQVKGKGLMHTYTWRARASAAAGAVMAGGGLLLGPAAAAAAADGQAASQLHYNLPPSYAHRSARASVPGLGLGSHTGLGLGDTGDTSGMAGGGGGGTISGAPHGVAAAAAAVRRARRASAVTYCHSPGGGVYGGGTYRAGGGVSAVGMPYDVNGSPTALPHGGGGGGLGSGGMRRAPRRSRASLRRSSLVLLGTPHNNLVPSPARGDPAAAGLDAPTDQSRAVSPAPPSPGSRRVPPPPPQQLPHATAGPGLGSPVPRRASSLQPIGFAQALQQHHHQQHHHQQHHHHHQQQQQQQQQHHHHQQHPHLDHLQYASRVPPAAGGPAATTTALMLLPARAASAVLPSGGAMPSAAPAGDASANTPAATAAATAAASTAGTFAAEFGREGVGPMVSRPHSPVPIAAVRGAVRRASSSSHLRPRRVRSFLAVKQPSPGAGAGAGAGVEAGLDLVAAAAAAAAATREAALSEAAAAGASGRLRSSGTVPAGFVASIVSGVVGAGAGVSSPGSTAHHSWAYPKSNATGTGEHAAMSGVVEPIKEEAQGGSGF</sequence>
<dbReference type="GO" id="GO:0005886">
    <property type="term" value="C:plasma membrane"/>
    <property type="evidence" value="ECO:0007669"/>
    <property type="project" value="TreeGrafter"/>
</dbReference>
<feature type="region of interest" description="Disordered" evidence="8">
    <location>
        <begin position="1114"/>
        <end position="1134"/>
    </location>
</feature>
<comment type="similarity">
    <text evidence="7">Belongs to the adenylyl cyclase class-4/guanylyl cyclase family.</text>
</comment>
<evidence type="ECO:0000256" key="8">
    <source>
        <dbReference type="SAM" id="MobiDB-lite"/>
    </source>
</evidence>
<feature type="compositionally biased region" description="Gly residues" evidence="8">
    <location>
        <begin position="671"/>
        <end position="681"/>
    </location>
</feature>
<feature type="compositionally biased region" description="Low complexity" evidence="8">
    <location>
        <begin position="1394"/>
        <end position="1412"/>
    </location>
</feature>
<comment type="subcellular location">
    <subcellularLocation>
        <location evidence="1">Membrane</location>
    </subcellularLocation>
</comment>
<dbReference type="GO" id="GO:0004016">
    <property type="term" value="F:adenylate cyclase activity"/>
    <property type="evidence" value="ECO:0007669"/>
    <property type="project" value="TreeGrafter"/>
</dbReference>
<dbReference type="OrthoDB" id="10659549at2759"/>
<keyword evidence="2" id="KW-0812">Transmembrane</keyword>
<feature type="compositionally biased region" description="Low complexity" evidence="8">
    <location>
        <begin position="1453"/>
        <end position="1470"/>
    </location>
</feature>
<feature type="compositionally biased region" description="Acidic residues" evidence="8">
    <location>
        <begin position="1981"/>
        <end position="1995"/>
    </location>
</feature>
<feature type="region of interest" description="Disordered" evidence="8">
    <location>
        <begin position="651"/>
        <end position="708"/>
    </location>
</feature>
<dbReference type="PROSITE" id="PS00452">
    <property type="entry name" value="GUANYLATE_CYCLASE_1"/>
    <property type="match status" value="1"/>
</dbReference>
<name>A0A835T2J5_9CHLO</name>
<feature type="region of interest" description="Disordered" evidence="8">
    <location>
        <begin position="1291"/>
        <end position="1364"/>
    </location>
</feature>
<feature type="region of interest" description="Disordered" evidence="8">
    <location>
        <begin position="730"/>
        <end position="768"/>
    </location>
</feature>
<dbReference type="GO" id="GO:0001653">
    <property type="term" value="F:peptide receptor activity"/>
    <property type="evidence" value="ECO:0007669"/>
    <property type="project" value="TreeGrafter"/>
</dbReference>